<gene>
    <name evidence="2" type="ORF">GCM10011573_06480</name>
</gene>
<sequence>MGNKIIVYTTRHGASESVALRISRETNYTIVSEKEFNGSSDDAEVLFVAPIYMGAVFGLDSLVKKLNKSNKVKLTIVTIGLYDPNRESNVENIRNHVESSLADSTIVLLNLFSIRGKLDMKKLSFTQKMLIKALYNKAKKADVKNRTENEQDIIKAVEENDALYFPQLDEIIQSI</sequence>
<dbReference type="Proteomes" id="UP000630615">
    <property type="component" value="Unassembled WGS sequence"/>
</dbReference>
<reference evidence="3" key="1">
    <citation type="journal article" date="2019" name="Int. J. Syst. Evol. Microbiol.">
        <title>The Global Catalogue of Microorganisms (GCM) 10K type strain sequencing project: providing services to taxonomists for standard genome sequencing and annotation.</title>
        <authorList>
            <consortium name="The Broad Institute Genomics Platform"/>
            <consortium name="The Broad Institute Genome Sequencing Center for Infectious Disease"/>
            <person name="Wu L."/>
            <person name="Ma J."/>
        </authorList>
    </citation>
    <scope>NUCLEOTIDE SEQUENCE [LARGE SCALE GENOMIC DNA]</scope>
    <source>
        <strain evidence="3">CGMCC 1.15942</strain>
    </source>
</reference>
<dbReference type="InterPro" id="IPR026816">
    <property type="entry name" value="Flavodoxin_dom"/>
</dbReference>
<evidence type="ECO:0000259" key="1">
    <source>
        <dbReference type="Pfam" id="PF12724"/>
    </source>
</evidence>
<evidence type="ECO:0000313" key="2">
    <source>
        <dbReference type="EMBL" id="GGC79518.1"/>
    </source>
</evidence>
<dbReference type="EMBL" id="BMKI01000001">
    <property type="protein sequence ID" value="GGC79518.1"/>
    <property type="molecule type" value="Genomic_DNA"/>
</dbReference>
<comment type="caution">
    <text evidence="2">The sequence shown here is derived from an EMBL/GenBank/DDBJ whole genome shotgun (WGS) entry which is preliminary data.</text>
</comment>
<dbReference type="RefSeq" id="WP_088268538.1">
    <property type="nucleotide sequence ID" value="NZ_BMKI01000001.1"/>
</dbReference>
<accession>A0ABQ1NKN3</accession>
<protein>
    <recommendedName>
        <fullName evidence="1">Flavodoxin domain-containing protein</fullName>
    </recommendedName>
</protein>
<keyword evidence="3" id="KW-1185">Reference proteome</keyword>
<dbReference type="InterPro" id="IPR029039">
    <property type="entry name" value="Flavoprotein-like_sf"/>
</dbReference>
<organism evidence="2 3">
    <name type="scientific">Enterococcus wangshanyuanii</name>
    <dbReference type="NCBI Taxonomy" id="2005703"/>
    <lineage>
        <taxon>Bacteria</taxon>
        <taxon>Bacillati</taxon>
        <taxon>Bacillota</taxon>
        <taxon>Bacilli</taxon>
        <taxon>Lactobacillales</taxon>
        <taxon>Enterococcaceae</taxon>
        <taxon>Enterococcus</taxon>
    </lineage>
</organism>
<feature type="domain" description="Flavodoxin" evidence="1">
    <location>
        <begin position="5"/>
        <end position="141"/>
    </location>
</feature>
<evidence type="ECO:0000313" key="3">
    <source>
        <dbReference type="Proteomes" id="UP000630615"/>
    </source>
</evidence>
<name>A0ABQ1NKN3_9ENTE</name>
<proteinExistence type="predicted"/>
<dbReference type="SUPFAM" id="SSF52218">
    <property type="entry name" value="Flavoproteins"/>
    <property type="match status" value="1"/>
</dbReference>
<dbReference type="Pfam" id="PF12724">
    <property type="entry name" value="Flavodoxin_5"/>
    <property type="match status" value="1"/>
</dbReference>